<dbReference type="CDD" id="cd00085">
    <property type="entry name" value="HNHc"/>
    <property type="match status" value="1"/>
</dbReference>
<evidence type="ECO:0000259" key="1">
    <source>
        <dbReference type="SMART" id="SM00507"/>
    </source>
</evidence>
<dbReference type="EMBL" id="SNRY01001407">
    <property type="protein sequence ID" value="KAA6331158.1"/>
    <property type="molecule type" value="Genomic_DNA"/>
</dbReference>
<proteinExistence type="predicted"/>
<dbReference type="SMART" id="SM00507">
    <property type="entry name" value="HNHc"/>
    <property type="match status" value="1"/>
</dbReference>
<dbReference type="InterPro" id="IPR004919">
    <property type="entry name" value="GmrSD_N"/>
</dbReference>
<dbReference type="PANTHER" id="PTHR39639">
    <property type="entry name" value="CHROMOSOME 16, WHOLE GENOME SHOTGUN SEQUENCE"/>
    <property type="match status" value="1"/>
</dbReference>
<name>A0A5J4RBI3_9ZZZZ</name>
<dbReference type="GO" id="GO:0004519">
    <property type="term" value="F:endonuclease activity"/>
    <property type="evidence" value="ECO:0007669"/>
    <property type="project" value="InterPro"/>
</dbReference>
<dbReference type="Pfam" id="PF03235">
    <property type="entry name" value="GmrSD_N"/>
    <property type="match status" value="1"/>
</dbReference>
<gene>
    <name evidence="2" type="ORF">EZS27_020199</name>
</gene>
<reference evidence="2" key="1">
    <citation type="submission" date="2019-03" db="EMBL/GenBank/DDBJ databases">
        <title>Single cell metagenomics reveals metabolic interactions within the superorganism composed of flagellate Streblomastix strix and complex community of Bacteroidetes bacteria on its surface.</title>
        <authorList>
            <person name="Treitli S.C."/>
            <person name="Kolisko M."/>
            <person name="Husnik F."/>
            <person name="Keeling P."/>
            <person name="Hampl V."/>
        </authorList>
    </citation>
    <scope>NUCLEOTIDE SEQUENCE</scope>
    <source>
        <strain evidence="2">STM</strain>
    </source>
</reference>
<accession>A0A5J4RBI3</accession>
<organism evidence="2">
    <name type="scientific">termite gut metagenome</name>
    <dbReference type="NCBI Taxonomy" id="433724"/>
    <lineage>
        <taxon>unclassified sequences</taxon>
        <taxon>metagenomes</taxon>
        <taxon>organismal metagenomes</taxon>
    </lineage>
</organism>
<protein>
    <recommendedName>
        <fullName evidence="1">HNH nuclease domain-containing protein</fullName>
    </recommendedName>
</protein>
<dbReference type="AlphaFoldDB" id="A0A5J4RBI3"/>
<dbReference type="PANTHER" id="PTHR39639:SF1">
    <property type="entry name" value="DUF262 DOMAIN-CONTAINING PROTEIN"/>
    <property type="match status" value="1"/>
</dbReference>
<dbReference type="GO" id="GO:0008270">
    <property type="term" value="F:zinc ion binding"/>
    <property type="evidence" value="ECO:0007669"/>
    <property type="project" value="InterPro"/>
</dbReference>
<sequence>MELNGDKIKIKDLLELKKNGMLTVNPEYQRGAVWKEPQQKKLIDSVLRGYPLPLIYLHHKKKTVAGMQREDLEIIDGQQRINALSLFGENTLRLFDPIKDDKIARFPKFISKNPCSWAHCDYIGLDEKLREKFDNTELFIVKVTTSNEDEARDLFIRLQAGLPLNAQEKRDAWPGGYTEFVLKFGGKKELSRYPGHDFFKRFIKVSSLDRGEVRQLCAQIGMLFLEEATKGHWLDIGTAPIDDYYYHNLGFEITSPKVVKFSKMLDLAVELFEGYKGQKLKSHEAIHISLLLDSLIDDYTKSWQSSFITAFDNFRAKTAHDKKEKTGDYWFKYGILTQTQSSNAKTIQDRHKFFSEKMFAILNPIRKDSIRTYGQLEREIIYYRDNKICKVCNKEIKWDDLEIHHVNEHQNGGQTTLENGVSVHKDCHPKGEAAINFHNKWKTENEVKSNI</sequence>
<dbReference type="Gene3D" id="1.10.30.50">
    <property type="match status" value="1"/>
</dbReference>
<dbReference type="InterPro" id="IPR002711">
    <property type="entry name" value="HNH"/>
</dbReference>
<dbReference type="InterPro" id="IPR003615">
    <property type="entry name" value="HNH_nuc"/>
</dbReference>
<evidence type="ECO:0000313" key="2">
    <source>
        <dbReference type="EMBL" id="KAA6331158.1"/>
    </source>
</evidence>
<feature type="domain" description="HNH nuclease" evidence="1">
    <location>
        <begin position="376"/>
        <end position="429"/>
    </location>
</feature>
<dbReference type="Pfam" id="PF01844">
    <property type="entry name" value="HNH"/>
    <property type="match status" value="1"/>
</dbReference>
<comment type="caution">
    <text evidence="2">The sequence shown here is derived from an EMBL/GenBank/DDBJ whole genome shotgun (WGS) entry which is preliminary data.</text>
</comment>
<dbReference type="GO" id="GO:0003676">
    <property type="term" value="F:nucleic acid binding"/>
    <property type="evidence" value="ECO:0007669"/>
    <property type="project" value="InterPro"/>
</dbReference>